<dbReference type="InterPro" id="IPR000014">
    <property type="entry name" value="PAS"/>
</dbReference>
<dbReference type="SMART" id="SM00065">
    <property type="entry name" value="GAF"/>
    <property type="match status" value="1"/>
</dbReference>
<dbReference type="SMART" id="SM00091">
    <property type="entry name" value="PAS"/>
    <property type="match status" value="4"/>
</dbReference>
<accession>A0A316H2Z7</accession>
<name>A0A316H2Z7_9SPHI</name>
<dbReference type="PANTHER" id="PTHR43304">
    <property type="entry name" value="PHYTOCHROME-LIKE PROTEIN CPH1"/>
    <property type="match status" value="1"/>
</dbReference>
<dbReference type="Pfam" id="PF08447">
    <property type="entry name" value="PAS_3"/>
    <property type="match status" value="3"/>
</dbReference>
<dbReference type="InterPro" id="IPR003018">
    <property type="entry name" value="GAF"/>
</dbReference>
<keyword evidence="3" id="KW-0597">Phosphoprotein</keyword>
<dbReference type="InterPro" id="IPR029016">
    <property type="entry name" value="GAF-like_dom_sf"/>
</dbReference>
<evidence type="ECO:0000259" key="6">
    <source>
        <dbReference type="PROSITE" id="PS50112"/>
    </source>
</evidence>
<protein>
    <recommendedName>
        <fullName evidence="2">histidine kinase</fullName>
        <ecNumber evidence="2">2.7.13.3</ecNumber>
    </recommendedName>
</protein>
<dbReference type="Gene3D" id="3.30.450.20">
    <property type="entry name" value="PAS domain"/>
    <property type="match status" value="4"/>
</dbReference>
<evidence type="ECO:0000256" key="4">
    <source>
        <dbReference type="ARBA" id="ARBA00022679"/>
    </source>
</evidence>
<gene>
    <name evidence="8" type="ORF">LX99_04371</name>
</gene>
<comment type="caution">
    <text evidence="8">The sequence shown here is derived from an EMBL/GenBank/DDBJ whole genome shotgun (WGS) entry which is preliminary data.</text>
</comment>
<comment type="catalytic activity">
    <reaction evidence="1">
        <text>ATP + protein L-histidine = ADP + protein N-phospho-L-histidine.</text>
        <dbReference type="EC" id="2.7.13.3"/>
    </reaction>
</comment>
<dbReference type="AlphaFoldDB" id="A0A316H2Z7"/>
<dbReference type="InterPro" id="IPR013655">
    <property type="entry name" value="PAS_fold_3"/>
</dbReference>
<dbReference type="GO" id="GO:0004673">
    <property type="term" value="F:protein histidine kinase activity"/>
    <property type="evidence" value="ECO:0007669"/>
    <property type="project" value="UniProtKB-EC"/>
</dbReference>
<dbReference type="Gene3D" id="3.30.450.40">
    <property type="match status" value="1"/>
</dbReference>
<evidence type="ECO:0000256" key="5">
    <source>
        <dbReference type="ARBA" id="ARBA00022777"/>
    </source>
</evidence>
<feature type="domain" description="PAS" evidence="6">
    <location>
        <begin position="3"/>
        <end position="83"/>
    </location>
</feature>
<dbReference type="PROSITE" id="PS50112">
    <property type="entry name" value="PAS"/>
    <property type="match status" value="3"/>
</dbReference>
<evidence type="ECO:0000256" key="3">
    <source>
        <dbReference type="ARBA" id="ARBA00022553"/>
    </source>
</evidence>
<keyword evidence="9" id="KW-1185">Reference proteome</keyword>
<dbReference type="NCBIfam" id="TIGR00229">
    <property type="entry name" value="sensory_box"/>
    <property type="match status" value="2"/>
</dbReference>
<dbReference type="InterPro" id="IPR035965">
    <property type="entry name" value="PAS-like_dom_sf"/>
</dbReference>
<dbReference type="CDD" id="cd00130">
    <property type="entry name" value="PAS"/>
    <property type="match status" value="3"/>
</dbReference>
<dbReference type="InterPro" id="IPR000700">
    <property type="entry name" value="PAS-assoc_C"/>
</dbReference>
<dbReference type="Pfam" id="PF08448">
    <property type="entry name" value="PAS_4"/>
    <property type="match status" value="1"/>
</dbReference>
<dbReference type="RefSeq" id="WP_109609718.1">
    <property type="nucleotide sequence ID" value="NZ_QGHA01000012.1"/>
</dbReference>
<feature type="domain" description="PAC" evidence="7">
    <location>
        <begin position="642"/>
        <end position="694"/>
    </location>
</feature>
<keyword evidence="4" id="KW-0808">Transferase</keyword>
<proteinExistence type="predicted"/>
<feature type="domain" description="PAS" evidence="6">
    <location>
        <begin position="274"/>
        <end position="334"/>
    </location>
</feature>
<dbReference type="SUPFAM" id="SSF55785">
    <property type="entry name" value="PYP-like sensor domain (PAS domain)"/>
    <property type="match status" value="4"/>
</dbReference>
<feature type="domain" description="PAS" evidence="6">
    <location>
        <begin position="586"/>
        <end position="639"/>
    </location>
</feature>
<evidence type="ECO:0000313" key="8">
    <source>
        <dbReference type="EMBL" id="PWK72514.1"/>
    </source>
</evidence>
<dbReference type="SMART" id="SM00086">
    <property type="entry name" value="PAC"/>
    <property type="match status" value="4"/>
</dbReference>
<dbReference type="InterPro" id="IPR001610">
    <property type="entry name" value="PAC"/>
</dbReference>
<dbReference type="PANTHER" id="PTHR43304:SF1">
    <property type="entry name" value="PAC DOMAIN-CONTAINING PROTEIN"/>
    <property type="match status" value="1"/>
</dbReference>
<feature type="domain" description="PAC" evidence="7">
    <location>
        <begin position="222"/>
        <end position="273"/>
    </location>
</feature>
<dbReference type="Proteomes" id="UP000245678">
    <property type="component" value="Unassembled WGS sequence"/>
</dbReference>
<dbReference type="EC" id="2.7.13.3" evidence="2"/>
<dbReference type="EMBL" id="QGHA01000012">
    <property type="protein sequence ID" value="PWK72514.1"/>
    <property type="molecule type" value="Genomic_DNA"/>
</dbReference>
<organism evidence="8 9">
    <name type="scientific">Mucilaginibacter oryzae</name>
    <dbReference type="NCBI Taxonomy" id="468058"/>
    <lineage>
        <taxon>Bacteria</taxon>
        <taxon>Pseudomonadati</taxon>
        <taxon>Bacteroidota</taxon>
        <taxon>Sphingobacteriia</taxon>
        <taxon>Sphingobacteriales</taxon>
        <taxon>Sphingobacteriaceae</taxon>
        <taxon>Mucilaginibacter</taxon>
    </lineage>
</organism>
<dbReference type="PROSITE" id="PS50113">
    <property type="entry name" value="PAC"/>
    <property type="match status" value="3"/>
</dbReference>
<reference evidence="8 9" key="1">
    <citation type="submission" date="2018-05" db="EMBL/GenBank/DDBJ databases">
        <title>Genomic Encyclopedia of Archaeal and Bacterial Type Strains, Phase II (KMG-II): from individual species to whole genera.</title>
        <authorList>
            <person name="Goeker M."/>
        </authorList>
    </citation>
    <scope>NUCLEOTIDE SEQUENCE [LARGE SCALE GENOMIC DNA]</scope>
    <source>
        <strain evidence="8 9">DSM 19975</strain>
    </source>
</reference>
<dbReference type="SUPFAM" id="SSF55781">
    <property type="entry name" value="GAF domain-like"/>
    <property type="match status" value="1"/>
</dbReference>
<evidence type="ECO:0000259" key="7">
    <source>
        <dbReference type="PROSITE" id="PS50113"/>
    </source>
</evidence>
<feature type="domain" description="PAC" evidence="7">
    <location>
        <begin position="350"/>
        <end position="401"/>
    </location>
</feature>
<dbReference type="Pfam" id="PF13185">
    <property type="entry name" value="GAF_2"/>
    <property type="match status" value="1"/>
</dbReference>
<evidence type="ECO:0000256" key="2">
    <source>
        <dbReference type="ARBA" id="ARBA00012438"/>
    </source>
</evidence>
<keyword evidence="5" id="KW-0418">Kinase</keyword>
<sequence>MIEDKYCVAVLNAAPMPTIVLKADHPTYTIVFANQAYLELAGLSSRQLVNKSFVSLFERLYHTGYEILTTLHQVLLDKVTQKQTTIRYELSAPQNKSNEIKYLDIINTPLLGADGGVELIIRTINDVTNLVLTQQKEKAVYADLVKQEKLLSESQRIASIGTWEIDITTETITWSAVLKEIYEVPADYQPTLERSLAFYSSDKYREIIKNAINQAIENNKVFDVDLEIITADGNKRWLRSTGKAEVAEGKCLRLYGVSQDITNSKNAEKALTESRNQYQALIESVDGIVWEANAETFEFTYISNKIYDLLGYTPEQWLGDPDFWANHIHPEDREWAVAFCQKQTKKSADHVFDYRMTRADGSIVWIKDFVSVIEEAGKAKLLRGVMIDFTEFKLLASLDNLEKNVLELITNKEEALPQVLNTYLRGIESLLPNMKCSVLQVSNNRLLTLAAPSLPPGFIQTINNQLVGEGKGSCGTAAYRKEKVISADISTDPLWEKFREHALKNNLRSCWSYPIINSNNQVIAVFAMYYNEVKQSGPMEVLVIERSAAILKVILENRERADAVEEATLLNVQGQELANFGNWQWDIKNNVVKWSDVLYNIYGVDKKDHTATYEGYLERLHPDDREPVQNIILNALRTHQDTVFEERIIRPDGEIRYLKSWGRVFCNADGEPEKMIGSCLDITAAKNSESKLWDIAWMQSHLVRAPLVRLIGLVDLLKDERMNSGAETELLDFIMTTARELDEVVKQISDKTVNKI</sequence>
<evidence type="ECO:0000313" key="9">
    <source>
        <dbReference type="Proteomes" id="UP000245678"/>
    </source>
</evidence>
<dbReference type="Gene3D" id="2.10.70.100">
    <property type="match status" value="2"/>
</dbReference>
<evidence type="ECO:0000256" key="1">
    <source>
        <dbReference type="ARBA" id="ARBA00000085"/>
    </source>
</evidence>
<dbReference type="InterPro" id="IPR013656">
    <property type="entry name" value="PAS_4"/>
</dbReference>
<dbReference type="InterPro" id="IPR052162">
    <property type="entry name" value="Sensor_kinase/Photoreceptor"/>
</dbReference>